<organism evidence="1 2">
    <name type="scientific">Meloidogyne enterolobii</name>
    <name type="common">Root-knot nematode worm</name>
    <name type="synonym">Meloidogyne mayaguensis</name>
    <dbReference type="NCBI Taxonomy" id="390850"/>
    <lineage>
        <taxon>Eukaryota</taxon>
        <taxon>Metazoa</taxon>
        <taxon>Ecdysozoa</taxon>
        <taxon>Nematoda</taxon>
        <taxon>Chromadorea</taxon>
        <taxon>Rhabditida</taxon>
        <taxon>Tylenchina</taxon>
        <taxon>Tylenchomorpha</taxon>
        <taxon>Tylenchoidea</taxon>
        <taxon>Meloidogynidae</taxon>
        <taxon>Meloidogyninae</taxon>
        <taxon>Meloidogyne</taxon>
    </lineage>
</organism>
<reference evidence="1" key="1">
    <citation type="submission" date="2023-11" db="EMBL/GenBank/DDBJ databases">
        <authorList>
            <person name="Poullet M."/>
        </authorList>
    </citation>
    <scope>NUCLEOTIDE SEQUENCE</scope>
    <source>
        <strain evidence="1">E1834</strain>
    </source>
</reference>
<sequence length="66" mass="7939">MSKGIYIFECSFPFPSNSFNFSHNFIYILLSYQPFLFLVYTIFCLLSNSFTFFSGNLRNFKSRDYR</sequence>
<evidence type="ECO:0000313" key="1">
    <source>
        <dbReference type="EMBL" id="CAK5105261.1"/>
    </source>
</evidence>
<dbReference type="Proteomes" id="UP001497535">
    <property type="component" value="Unassembled WGS sequence"/>
</dbReference>
<proteinExistence type="predicted"/>
<comment type="caution">
    <text evidence="1">The sequence shown here is derived from an EMBL/GenBank/DDBJ whole genome shotgun (WGS) entry which is preliminary data.</text>
</comment>
<name>A0ACB1AWL8_MELEN</name>
<evidence type="ECO:0000313" key="2">
    <source>
        <dbReference type="Proteomes" id="UP001497535"/>
    </source>
</evidence>
<accession>A0ACB1AWL8</accession>
<protein>
    <submittedName>
        <fullName evidence="1">Uncharacterized protein</fullName>
    </submittedName>
</protein>
<keyword evidence="2" id="KW-1185">Reference proteome</keyword>
<dbReference type="EMBL" id="CAVMJV010000120">
    <property type="protein sequence ID" value="CAK5105261.1"/>
    <property type="molecule type" value="Genomic_DNA"/>
</dbReference>
<gene>
    <name evidence="1" type="ORF">MENTE1834_LOCUS43189</name>
</gene>